<keyword evidence="7 14" id="KW-0547">Nucleotide-binding</keyword>
<dbReference type="SUPFAM" id="SSF53623">
    <property type="entry name" value="MurD-like peptide ligases, catalytic domain"/>
    <property type="match status" value="1"/>
</dbReference>
<sequence>MADASTDRGVPASIRNARFDVTGPVVPARELGRVHLLAIGGAGMSAVARLLLAAGLEVSGSDAKDSPVLRALGDEGAVVHVGHDAAYLSGVDTVVVSSAVRDDNVELVAARARGLRVLHRSQALASVAAGFRAVAVAGANGKTTTSAMTAVALDAAGLDPSFAIGSDVPPWDVNARLGEGEPFVVEADESDGSFLAYRPEVAVVTNVQPDHLDFYGTFEQVRAAYAAFARSRASGGLLVACHDDPGSLALAAEDRGSGRRVLTYGVDAGADVRLEEVLPAYRTADGFGARARIVGTDAVSRELVLSVPGHHNLLDAAAAYAASVEGFGAGPADVLEGLRAFTGARRRFEAAGTARGVTVVDDYAHNVGKVTALVASAIELVGRDHVRVVFQPHLFSRTRDFAEGFGAALAQVDDVVLLPVYGAREEPLPGVTSALIGDVVTRLNPQALVEVEADAATVPLSVADRAVSGDLVLVVGAGDVTRLAPQVVDALRRTS</sequence>
<evidence type="ECO:0000256" key="2">
    <source>
        <dbReference type="ARBA" id="ARBA00004752"/>
    </source>
</evidence>
<comment type="subcellular location">
    <subcellularLocation>
        <location evidence="1 14">Cytoplasm</location>
    </subcellularLocation>
</comment>
<comment type="function">
    <text evidence="14">Cell wall formation.</text>
</comment>
<dbReference type="GO" id="GO:0005524">
    <property type="term" value="F:ATP binding"/>
    <property type="evidence" value="ECO:0007669"/>
    <property type="project" value="UniProtKB-UniRule"/>
</dbReference>
<keyword evidence="4 14" id="KW-0963">Cytoplasm</keyword>
<accession>A0A077M7R9</accession>
<dbReference type="PANTHER" id="PTHR43445">
    <property type="entry name" value="UDP-N-ACETYLMURAMATE--L-ALANINE LIGASE-RELATED"/>
    <property type="match status" value="1"/>
</dbReference>
<keyword evidence="19" id="KW-1185">Reference proteome</keyword>
<feature type="domain" description="Mur ligase C-terminal" evidence="16">
    <location>
        <begin position="346"/>
        <end position="478"/>
    </location>
</feature>
<protein>
    <recommendedName>
        <fullName evidence="3 14">UDP-N-acetylmuramate--L-alanine ligase</fullName>
        <ecNumber evidence="3 14">6.3.2.8</ecNumber>
    </recommendedName>
    <alternativeName>
        <fullName evidence="14">UDP-N-acetylmuramoyl-L-alanine synthetase</fullName>
    </alternativeName>
</protein>
<dbReference type="SUPFAM" id="SSF53244">
    <property type="entry name" value="MurD-like peptide ligases, peptide-binding domain"/>
    <property type="match status" value="1"/>
</dbReference>
<dbReference type="GO" id="GO:0005737">
    <property type="term" value="C:cytoplasm"/>
    <property type="evidence" value="ECO:0007669"/>
    <property type="project" value="UniProtKB-SubCell"/>
</dbReference>
<keyword evidence="11 14" id="KW-0131">Cell cycle</keyword>
<evidence type="ECO:0000256" key="3">
    <source>
        <dbReference type="ARBA" id="ARBA00012211"/>
    </source>
</evidence>
<comment type="pathway">
    <text evidence="2 14">Cell wall biogenesis; peptidoglycan biosynthesis.</text>
</comment>
<keyword evidence="10 14" id="KW-0573">Peptidoglycan synthesis</keyword>
<dbReference type="PANTHER" id="PTHR43445:SF3">
    <property type="entry name" value="UDP-N-ACETYLMURAMATE--L-ALANINE LIGASE"/>
    <property type="match status" value="1"/>
</dbReference>
<evidence type="ECO:0000256" key="12">
    <source>
        <dbReference type="ARBA" id="ARBA00023316"/>
    </source>
</evidence>
<dbReference type="InterPro" id="IPR050061">
    <property type="entry name" value="MurCDEF_pg_biosynth"/>
</dbReference>
<evidence type="ECO:0000259" key="17">
    <source>
        <dbReference type="Pfam" id="PF08245"/>
    </source>
</evidence>
<evidence type="ECO:0000313" key="19">
    <source>
        <dbReference type="Proteomes" id="UP000035721"/>
    </source>
</evidence>
<evidence type="ECO:0000256" key="9">
    <source>
        <dbReference type="ARBA" id="ARBA00022960"/>
    </source>
</evidence>
<dbReference type="GO" id="GO:0071555">
    <property type="term" value="P:cell wall organization"/>
    <property type="evidence" value="ECO:0007669"/>
    <property type="project" value="UniProtKB-KW"/>
</dbReference>
<dbReference type="Gene3D" id="3.40.50.720">
    <property type="entry name" value="NAD(P)-binding Rossmann-like Domain"/>
    <property type="match status" value="1"/>
</dbReference>
<dbReference type="EMBL" id="CAJB01000409">
    <property type="protein sequence ID" value="CCH80105.1"/>
    <property type="molecule type" value="Genomic_DNA"/>
</dbReference>
<reference evidence="18 19" key="1">
    <citation type="journal article" date="2013" name="ISME J.">
        <title>A metabolic model for members of the genus Tetrasphaera involved in enhanced biological phosphorus removal.</title>
        <authorList>
            <person name="Kristiansen R."/>
            <person name="Nguyen H.T.T."/>
            <person name="Saunders A.M."/>
            <person name="Nielsen J.L."/>
            <person name="Wimmer R."/>
            <person name="Le V.Q."/>
            <person name="McIlroy S.J."/>
            <person name="Petrovski S."/>
            <person name="Seviour R.J."/>
            <person name="Calteau A."/>
            <person name="Nielsen K.L."/>
            <person name="Nielsen P.H."/>
        </authorList>
    </citation>
    <scope>NUCLEOTIDE SEQUENCE [LARGE SCALE GENOMIC DNA]</scope>
    <source>
        <strain evidence="18 19">T1-X7</strain>
    </source>
</reference>
<dbReference type="GO" id="GO:0008360">
    <property type="term" value="P:regulation of cell shape"/>
    <property type="evidence" value="ECO:0007669"/>
    <property type="project" value="UniProtKB-KW"/>
</dbReference>
<dbReference type="Pfam" id="PF02875">
    <property type="entry name" value="Mur_ligase_C"/>
    <property type="match status" value="1"/>
</dbReference>
<evidence type="ECO:0000256" key="4">
    <source>
        <dbReference type="ARBA" id="ARBA00022490"/>
    </source>
</evidence>
<evidence type="ECO:0000256" key="5">
    <source>
        <dbReference type="ARBA" id="ARBA00022598"/>
    </source>
</evidence>
<name>A0A077M7R9_9MICO</name>
<keyword evidence="5 14" id="KW-0436">Ligase</keyword>
<dbReference type="GO" id="GO:0051301">
    <property type="term" value="P:cell division"/>
    <property type="evidence" value="ECO:0007669"/>
    <property type="project" value="UniProtKB-KW"/>
</dbReference>
<dbReference type="GO" id="GO:0009252">
    <property type="term" value="P:peptidoglycan biosynthetic process"/>
    <property type="evidence" value="ECO:0007669"/>
    <property type="project" value="UniProtKB-UniRule"/>
</dbReference>
<dbReference type="HAMAP" id="MF_00046">
    <property type="entry name" value="MurC"/>
    <property type="match status" value="1"/>
</dbReference>
<dbReference type="NCBIfam" id="TIGR01082">
    <property type="entry name" value="murC"/>
    <property type="match status" value="1"/>
</dbReference>
<dbReference type="InterPro" id="IPR000713">
    <property type="entry name" value="Mur_ligase_N"/>
</dbReference>
<evidence type="ECO:0000256" key="8">
    <source>
        <dbReference type="ARBA" id="ARBA00022840"/>
    </source>
</evidence>
<keyword evidence="6 14" id="KW-0132">Cell division</keyword>
<dbReference type="Gene3D" id="3.40.1190.10">
    <property type="entry name" value="Mur-like, catalytic domain"/>
    <property type="match status" value="1"/>
</dbReference>
<feature type="domain" description="Mur ligase central" evidence="17">
    <location>
        <begin position="136"/>
        <end position="322"/>
    </location>
</feature>
<evidence type="ECO:0000256" key="13">
    <source>
        <dbReference type="ARBA" id="ARBA00047833"/>
    </source>
</evidence>
<comment type="caution">
    <text evidence="18">The sequence shown here is derived from an EMBL/GenBank/DDBJ whole genome shotgun (WGS) entry which is preliminary data.</text>
</comment>
<dbReference type="Gene3D" id="3.90.190.20">
    <property type="entry name" value="Mur ligase, C-terminal domain"/>
    <property type="match status" value="1"/>
</dbReference>
<dbReference type="Proteomes" id="UP000035721">
    <property type="component" value="Unassembled WGS sequence"/>
</dbReference>
<evidence type="ECO:0000256" key="7">
    <source>
        <dbReference type="ARBA" id="ARBA00022741"/>
    </source>
</evidence>
<evidence type="ECO:0000256" key="14">
    <source>
        <dbReference type="HAMAP-Rule" id="MF_00046"/>
    </source>
</evidence>
<keyword evidence="9 14" id="KW-0133">Cell shape</keyword>
<dbReference type="SUPFAM" id="SSF51984">
    <property type="entry name" value="MurCD N-terminal domain"/>
    <property type="match status" value="1"/>
</dbReference>
<dbReference type="Pfam" id="PF01225">
    <property type="entry name" value="Mur_ligase"/>
    <property type="match status" value="1"/>
</dbReference>
<dbReference type="EC" id="6.3.2.8" evidence="3 14"/>
<comment type="catalytic activity">
    <reaction evidence="13 14">
        <text>UDP-N-acetyl-alpha-D-muramate + L-alanine + ATP = UDP-N-acetyl-alpha-D-muramoyl-L-alanine + ADP + phosphate + H(+)</text>
        <dbReference type="Rhea" id="RHEA:23372"/>
        <dbReference type="ChEBI" id="CHEBI:15378"/>
        <dbReference type="ChEBI" id="CHEBI:30616"/>
        <dbReference type="ChEBI" id="CHEBI:43474"/>
        <dbReference type="ChEBI" id="CHEBI:57972"/>
        <dbReference type="ChEBI" id="CHEBI:70757"/>
        <dbReference type="ChEBI" id="CHEBI:83898"/>
        <dbReference type="ChEBI" id="CHEBI:456216"/>
        <dbReference type="EC" id="6.3.2.8"/>
    </reaction>
</comment>
<dbReference type="InterPro" id="IPR004101">
    <property type="entry name" value="Mur_ligase_C"/>
</dbReference>
<keyword evidence="8 14" id="KW-0067">ATP-binding</keyword>
<dbReference type="InterPro" id="IPR005758">
    <property type="entry name" value="UDP-N-AcMur_Ala_ligase_MurC"/>
</dbReference>
<feature type="binding site" evidence="14">
    <location>
        <begin position="138"/>
        <end position="144"/>
    </location>
    <ligand>
        <name>ATP</name>
        <dbReference type="ChEBI" id="CHEBI:30616"/>
    </ligand>
</feature>
<dbReference type="GO" id="GO:0008763">
    <property type="term" value="F:UDP-N-acetylmuramate-L-alanine ligase activity"/>
    <property type="evidence" value="ECO:0007669"/>
    <property type="project" value="UniProtKB-UniRule"/>
</dbReference>
<organism evidence="18 19">
    <name type="scientific">Nostocoides japonicum T1-X7</name>
    <dbReference type="NCBI Taxonomy" id="1194083"/>
    <lineage>
        <taxon>Bacteria</taxon>
        <taxon>Bacillati</taxon>
        <taxon>Actinomycetota</taxon>
        <taxon>Actinomycetes</taxon>
        <taxon>Micrococcales</taxon>
        <taxon>Intrasporangiaceae</taxon>
        <taxon>Nostocoides</taxon>
    </lineage>
</organism>
<comment type="similarity">
    <text evidence="14">Belongs to the MurCDEF family.</text>
</comment>
<feature type="domain" description="Mur ligase N-terminal catalytic" evidence="15">
    <location>
        <begin position="34"/>
        <end position="132"/>
    </location>
</feature>
<dbReference type="AlphaFoldDB" id="A0A077M7R9"/>
<gene>
    <name evidence="14 18" type="primary">murC</name>
    <name evidence="18" type="ORF">BN12_750003</name>
</gene>
<dbReference type="UniPathway" id="UPA00219"/>
<evidence type="ECO:0000256" key="11">
    <source>
        <dbReference type="ARBA" id="ARBA00023306"/>
    </source>
</evidence>
<keyword evidence="12 14" id="KW-0961">Cell wall biogenesis/degradation</keyword>
<dbReference type="STRING" id="1194083.BN12_750003"/>
<dbReference type="InterPro" id="IPR013221">
    <property type="entry name" value="Mur_ligase_cen"/>
</dbReference>
<evidence type="ECO:0000259" key="15">
    <source>
        <dbReference type="Pfam" id="PF01225"/>
    </source>
</evidence>
<proteinExistence type="inferred from homology"/>
<evidence type="ECO:0000313" key="18">
    <source>
        <dbReference type="EMBL" id="CCH80105.1"/>
    </source>
</evidence>
<dbReference type="OrthoDB" id="9804126at2"/>
<dbReference type="InterPro" id="IPR036565">
    <property type="entry name" value="Mur-like_cat_sf"/>
</dbReference>
<evidence type="ECO:0000256" key="10">
    <source>
        <dbReference type="ARBA" id="ARBA00022984"/>
    </source>
</evidence>
<evidence type="ECO:0000259" key="16">
    <source>
        <dbReference type="Pfam" id="PF02875"/>
    </source>
</evidence>
<evidence type="ECO:0000256" key="6">
    <source>
        <dbReference type="ARBA" id="ARBA00022618"/>
    </source>
</evidence>
<dbReference type="Pfam" id="PF08245">
    <property type="entry name" value="Mur_ligase_M"/>
    <property type="match status" value="1"/>
</dbReference>
<dbReference type="InterPro" id="IPR036615">
    <property type="entry name" value="Mur_ligase_C_dom_sf"/>
</dbReference>
<evidence type="ECO:0000256" key="1">
    <source>
        <dbReference type="ARBA" id="ARBA00004496"/>
    </source>
</evidence>